<dbReference type="EMBL" id="LR797014">
    <property type="protein sequence ID" value="CAB4181225.1"/>
    <property type="molecule type" value="Genomic_DNA"/>
</dbReference>
<evidence type="ECO:0000313" key="1">
    <source>
        <dbReference type="EMBL" id="CAB4181225.1"/>
    </source>
</evidence>
<sequence length="81" mass="9298">MRPNRLYANPRKFRTKYPNTSTTFLVLRSGAAGVDDRSRVRRLYRTMRHAGYSPYGARDIVLDLLWIGHFARSGVIGQVEA</sequence>
<protein>
    <submittedName>
        <fullName evidence="2">Uncharacterized protein</fullName>
    </submittedName>
</protein>
<evidence type="ECO:0000313" key="2">
    <source>
        <dbReference type="EMBL" id="CAB4222284.1"/>
    </source>
</evidence>
<name>A0A6J5T616_9CAUD</name>
<reference evidence="2" key="1">
    <citation type="submission" date="2020-05" db="EMBL/GenBank/DDBJ databases">
        <authorList>
            <person name="Chiriac C."/>
            <person name="Salcher M."/>
            <person name="Ghai R."/>
            <person name="Kavagutti S V."/>
        </authorList>
    </citation>
    <scope>NUCLEOTIDE SEQUENCE</scope>
</reference>
<gene>
    <name evidence="1" type="ORF">UFOVP1056_22</name>
    <name evidence="2" type="ORF">UFOVP1659_19</name>
</gene>
<proteinExistence type="predicted"/>
<accession>A0A6J5T616</accession>
<dbReference type="EMBL" id="LR797516">
    <property type="protein sequence ID" value="CAB4222284.1"/>
    <property type="molecule type" value="Genomic_DNA"/>
</dbReference>
<organism evidence="2">
    <name type="scientific">uncultured Caudovirales phage</name>
    <dbReference type="NCBI Taxonomy" id="2100421"/>
    <lineage>
        <taxon>Viruses</taxon>
        <taxon>Duplodnaviria</taxon>
        <taxon>Heunggongvirae</taxon>
        <taxon>Uroviricota</taxon>
        <taxon>Caudoviricetes</taxon>
        <taxon>Peduoviridae</taxon>
        <taxon>Maltschvirus</taxon>
        <taxon>Maltschvirus maltsch</taxon>
    </lineage>
</organism>